<evidence type="ECO:0000313" key="3">
    <source>
        <dbReference type="EMBL" id="GEN81245.1"/>
    </source>
</evidence>
<feature type="region of interest" description="Disordered" evidence="1">
    <location>
        <begin position="1"/>
        <end position="20"/>
    </location>
</feature>
<reference evidence="3 4" key="1">
    <citation type="submission" date="2019-07" db="EMBL/GenBank/DDBJ databases">
        <title>Whole genome shotgun sequence of Actinotalea fermentans NBRC 105374.</title>
        <authorList>
            <person name="Hosoyama A."/>
            <person name="Uohara A."/>
            <person name="Ohji S."/>
            <person name="Ichikawa N."/>
        </authorList>
    </citation>
    <scope>NUCLEOTIDE SEQUENCE [LARGE SCALE GENOMIC DNA]</scope>
    <source>
        <strain evidence="3 4">NBRC 105374</strain>
    </source>
</reference>
<name>A0A511Z1B0_9CELL</name>
<organism evidence="3 4">
    <name type="scientific">Actinotalea fermentans</name>
    <dbReference type="NCBI Taxonomy" id="43671"/>
    <lineage>
        <taxon>Bacteria</taxon>
        <taxon>Bacillati</taxon>
        <taxon>Actinomycetota</taxon>
        <taxon>Actinomycetes</taxon>
        <taxon>Micrococcales</taxon>
        <taxon>Cellulomonadaceae</taxon>
        <taxon>Actinotalea</taxon>
    </lineage>
</organism>
<dbReference type="GO" id="GO:0003824">
    <property type="term" value="F:catalytic activity"/>
    <property type="evidence" value="ECO:0007669"/>
    <property type="project" value="UniProtKB-ARBA"/>
</dbReference>
<proteinExistence type="predicted"/>
<dbReference type="InterPro" id="IPR029058">
    <property type="entry name" value="AB_hydrolase_fold"/>
</dbReference>
<feature type="domain" description="AB hydrolase-1" evidence="2">
    <location>
        <begin position="28"/>
        <end position="248"/>
    </location>
</feature>
<dbReference type="EMBL" id="BJYK01000009">
    <property type="protein sequence ID" value="GEN81245.1"/>
    <property type="molecule type" value="Genomic_DNA"/>
</dbReference>
<accession>A0A511Z1B0</accession>
<dbReference type="SUPFAM" id="SSF53474">
    <property type="entry name" value="alpha/beta-Hydrolases"/>
    <property type="match status" value="1"/>
</dbReference>
<evidence type="ECO:0000313" key="4">
    <source>
        <dbReference type="Proteomes" id="UP000321484"/>
    </source>
</evidence>
<dbReference type="InterPro" id="IPR000073">
    <property type="entry name" value="AB_hydrolase_1"/>
</dbReference>
<dbReference type="Pfam" id="PF12697">
    <property type="entry name" value="Abhydrolase_6"/>
    <property type="match status" value="1"/>
</dbReference>
<evidence type="ECO:0000259" key="2">
    <source>
        <dbReference type="Pfam" id="PF12697"/>
    </source>
</evidence>
<comment type="caution">
    <text evidence="3">The sequence shown here is derived from an EMBL/GenBank/DDBJ whole genome shotgun (WGS) entry which is preliminary data.</text>
</comment>
<dbReference type="Proteomes" id="UP000321484">
    <property type="component" value="Unassembled WGS sequence"/>
</dbReference>
<protein>
    <recommendedName>
        <fullName evidence="2">AB hydrolase-1 domain-containing protein</fullName>
    </recommendedName>
</protein>
<sequence length="269" mass="27211">MVSRPGTLEPGRTTRGLPSAAFGAGPPLVVLPGLTPRHTTPGAFAVRSLPGGAALGRDHRVHLLQRRPGLAPGTTMADLADDVAAAVRDDLGGGPVPVLGVSTGGSIALQLAVDHADLVSRLVLVCAAARLGDDGRRRQRRLAELTRAGRPRAAWGQLGTPLAGTTLGRAAVSVLCWLGGGPAGDDAADLLATVAAEDAFDVTRRLGEVRAPALVVGGGRDGFYGDLIARTAAGLGARLVLAPRASHMTAAGDRTIRQAVLAFLGPDGA</sequence>
<dbReference type="AlphaFoldDB" id="A0A511Z1B0"/>
<dbReference type="Gene3D" id="3.40.50.1820">
    <property type="entry name" value="alpha/beta hydrolase"/>
    <property type="match status" value="1"/>
</dbReference>
<evidence type="ECO:0000256" key="1">
    <source>
        <dbReference type="SAM" id="MobiDB-lite"/>
    </source>
</evidence>
<keyword evidence="4" id="KW-1185">Reference proteome</keyword>
<gene>
    <name evidence="3" type="ORF">AFE02nite_29790</name>
</gene>